<dbReference type="PATRIC" id="fig|269796.9.peg.2576"/>
<dbReference type="eggNOG" id="ENOG5031K9Q">
    <property type="taxonomic scope" value="Bacteria"/>
</dbReference>
<dbReference type="RefSeq" id="WP_011390225.1">
    <property type="nucleotide sequence ID" value="NC_007643.1"/>
</dbReference>
<evidence type="ECO:0000313" key="2">
    <source>
        <dbReference type="Proteomes" id="UP000001929"/>
    </source>
</evidence>
<dbReference type="Pfam" id="PF09411">
    <property type="entry name" value="PagL"/>
    <property type="match status" value="1"/>
</dbReference>
<dbReference type="KEGG" id="rru:Rru_A2472"/>
<organism evidence="1 2">
    <name type="scientific">Rhodospirillum rubrum (strain ATCC 11170 / ATH 1.1.1 / DSM 467 / LMG 4362 / NCIMB 8255 / S1)</name>
    <dbReference type="NCBI Taxonomy" id="269796"/>
    <lineage>
        <taxon>Bacteria</taxon>
        <taxon>Pseudomonadati</taxon>
        <taxon>Pseudomonadota</taxon>
        <taxon>Alphaproteobacteria</taxon>
        <taxon>Rhodospirillales</taxon>
        <taxon>Rhodospirillaceae</taxon>
        <taxon>Rhodospirillum</taxon>
    </lineage>
</organism>
<dbReference type="InterPro" id="IPR018550">
    <property type="entry name" value="Lipid-A_deacylase-rel"/>
</dbReference>
<dbReference type="EMBL" id="CP000230">
    <property type="protein sequence ID" value="ABC23272.1"/>
    <property type="molecule type" value="Genomic_DNA"/>
</dbReference>
<dbReference type="STRING" id="269796.Rru_A2472"/>
<dbReference type="HOGENOM" id="CLU_1110717_0_0_5"/>
<keyword evidence="2" id="KW-1185">Reference proteome</keyword>
<proteinExistence type="predicted"/>
<accession>Q2RRH3</accession>
<protein>
    <submittedName>
        <fullName evidence="1">Uncharacterized protein</fullName>
    </submittedName>
</protein>
<name>Q2RRH3_RHORT</name>
<reference evidence="1 2" key="1">
    <citation type="journal article" date="2011" name="Stand. Genomic Sci.">
        <title>Complete genome sequence of Rhodospirillum rubrum type strain (S1).</title>
        <authorList>
            <person name="Munk A.C."/>
            <person name="Copeland A."/>
            <person name="Lucas S."/>
            <person name="Lapidus A."/>
            <person name="Del Rio T.G."/>
            <person name="Barry K."/>
            <person name="Detter J.C."/>
            <person name="Hammon N."/>
            <person name="Israni S."/>
            <person name="Pitluck S."/>
            <person name="Brettin T."/>
            <person name="Bruce D."/>
            <person name="Han C."/>
            <person name="Tapia R."/>
            <person name="Gilna P."/>
            <person name="Schmutz J."/>
            <person name="Larimer F."/>
            <person name="Land M."/>
            <person name="Kyrpides N.C."/>
            <person name="Mavromatis K."/>
            <person name="Richardson P."/>
            <person name="Rohde M."/>
            <person name="Goker M."/>
            <person name="Klenk H.P."/>
            <person name="Zhang Y."/>
            <person name="Roberts G.P."/>
            <person name="Reslewic S."/>
            <person name="Schwartz D.C."/>
        </authorList>
    </citation>
    <scope>NUCLEOTIDE SEQUENCE [LARGE SCALE GENOMIC DNA]</scope>
    <source>
        <strain evidence="2">ATCC 11170 / ATH 1.1.1 / DSM 467 / LMG 4362 / NCIMB 8255 / S1</strain>
    </source>
</reference>
<evidence type="ECO:0000313" key="1">
    <source>
        <dbReference type="EMBL" id="ABC23272.1"/>
    </source>
</evidence>
<gene>
    <name evidence="1" type="ordered locus">Rru_A2472</name>
</gene>
<dbReference type="AlphaFoldDB" id="Q2RRH3"/>
<dbReference type="Gene3D" id="2.40.160.20">
    <property type="match status" value="1"/>
</dbReference>
<dbReference type="EnsemblBacteria" id="ABC23272">
    <property type="protein sequence ID" value="ABC23272"/>
    <property type="gene ID" value="Rru_A2472"/>
</dbReference>
<dbReference type="Proteomes" id="UP000001929">
    <property type="component" value="Chromosome"/>
</dbReference>
<sequence length="210" mass="22753">MRSLSVVALVAALVVAPGTARQAKADSAFNAIWMSSAALLAAGIVGDLVRGNEISSKAMPKEKDLLTFGVGAYNVIEDNKNDFDSTPALFRFEYRPSYYAWIAHPFLGFEATHLGSTYLYGGVMADVRFGKHLILSPSAAVGWYNEGNARDLGYPLEFRTGIEAAWRFDDGLRAGVAFHHISNAGIGDINPGIEEVTLNLSFPIQYFVGK</sequence>